<dbReference type="KEGG" id="pmet:G4Y79_20960"/>
<dbReference type="EMBL" id="CP062983">
    <property type="protein sequence ID" value="QPC82128.1"/>
    <property type="molecule type" value="Genomic_DNA"/>
</dbReference>
<evidence type="ECO:0000313" key="2">
    <source>
        <dbReference type="EMBL" id="QPC82128.1"/>
    </source>
</evidence>
<proteinExistence type="predicted"/>
<organism evidence="2 3">
    <name type="scientific">Phototrophicus methaneseepsis</name>
    <dbReference type="NCBI Taxonomy" id="2710758"/>
    <lineage>
        <taxon>Bacteria</taxon>
        <taxon>Bacillati</taxon>
        <taxon>Chloroflexota</taxon>
        <taxon>Candidatus Thermofontia</taxon>
        <taxon>Phototrophicales</taxon>
        <taxon>Phototrophicaceae</taxon>
        <taxon>Phototrophicus</taxon>
    </lineage>
</organism>
<feature type="region of interest" description="Disordered" evidence="1">
    <location>
        <begin position="1"/>
        <end position="29"/>
    </location>
</feature>
<accession>A0A7S8E830</accession>
<sequence>MSNLKKRLEDGIQSQTSSTPRLPTPDQIYGSVPVPRRVRDLAVKQGKGILNEDGTVTIGGCHMTGAGLTVPETITPEQMNEAMQFLVFSENQLAIWMGDLLVACEDLKYGDITAIALHFGIDPATARNRASIMRRVKTSLRSDVLDQFPGISVADHPQKSHYELVAAMDEADQYYWLTQKIKHGWNYRQMRDAIRMREAIRAATDKPPMLQPSPFQKRVSSLERDIDKDLQLAKTDLDANQIKHLAELHRRAADHLEQLTKDS</sequence>
<dbReference type="RefSeq" id="WP_195170197.1">
    <property type="nucleotide sequence ID" value="NZ_CP062983.1"/>
</dbReference>
<dbReference type="Proteomes" id="UP000594468">
    <property type="component" value="Chromosome"/>
</dbReference>
<feature type="compositionally biased region" description="Basic and acidic residues" evidence="1">
    <location>
        <begin position="1"/>
        <end position="10"/>
    </location>
</feature>
<keyword evidence="3" id="KW-1185">Reference proteome</keyword>
<feature type="compositionally biased region" description="Polar residues" evidence="1">
    <location>
        <begin position="12"/>
        <end position="21"/>
    </location>
</feature>
<evidence type="ECO:0000256" key="1">
    <source>
        <dbReference type="SAM" id="MobiDB-lite"/>
    </source>
</evidence>
<protein>
    <submittedName>
        <fullName evidence="2">Uncharacterized protein</fullName>
    </submittedName>
</protein>
<evidence type="ECO:0000313" key="3">
    <source>
        <dbReference type="Proteomes" id="UP000594468"/>
    </source>
</evidence>
<gene>
    <name evidence="2" type="ORF">G4Y79_20960</name>
</gene>
<reference evidence="2 3" key="1">
    <citation type="submission" date="2020-02" db="EMBL/GenBank/DDBJ databases">
        <authorList>
            <person name="Zheng R.K."/>
            <person name="Sun C.M."/>
        </authorList>
    </citation>
    <scope>NUCLEOTIDE SEQUENCE [LARGE SCALE GENOMIC DNA]</scope>
    <source>
        <strain evidence="3">rifampicinis</strain>
    </source>
</reference>
<name>A0A7S8E830_9CHLR</name>
<dbReference type="AlphaFoldDB" id="A0A7S8E830"/>